<accession>Q01AU7</accession>
<comment type="caution">
    <text evidence="2">The sequence shown here is derived from an EMBL/GenBank/DDBJ whole genome shotgun (WGS) entry which is preliminary data.</text>
</comment>
<dbReference type="AlphaFoldDB" id="Q01AU7"/>
<dbReference type="InParanoid" id="Q01AU7"/>
<reference evidence="2 3" key="2">
    <citation type="journal article" date="2014" name="BMC Genomics">
        <title>An improved genome of the model marine alga Ostreococcus tauri unfolds by assessing Illumina de novo assemblies.</title>
        <authorList>
            <person name="Blanc-Mathieu R."/>
            <person name="Verhelst B."/>
            <person name="Derelle E."/>
            <person name="Rombauts S."/>
            <person name="Bouget F.Y."/>
            <person name="Carre I."/>
            <person name="Chateau A."/>
            <person name="Eyre-Walker A."/>
            <person name="Grimsley N."/>
            <person name="Moreau H."/>
            <person name="Piegu B."/>
            <person name="Rivals E."/>
            <person name="Schackwitz W."/>
            <person name="Van de Peer Y."/>
            <person name="Piganeau G."/>
        </authorList>
    </citation>
    <scope>NUCLEOTIDE SEQUENCE [LARGE SCALE GENOMIC DNA]</scope>
    <source>
        <strain evidence="3">OTTH 0595 / CCAP 157/2 / RCC745</strain>
    </source>
</reference>
<dbReference type="InterPro" id="IPR016047">
    <property type="entry name" value="M23ase_b-sheet_dom"/>
</dbReference>
<reference evidence="3" key="1">
    <citation type="journal article" date="2006" name="Proc. Natl. Acad. Sci. U.S.A.">
        <title>Genome analysis of the smallest free-living eukaryote Ostreococcus tauri unveils many unique features.</title>
        <authorList>
            <person name="Derelle E."/>
            <person name="Ferraz C."/>
            <person name="Rombauts S."/>
            <person name="Rouze P."/>
            <person name="Worden A.Z."/>
            <person name="Robbens S."/>
            <person name="Partensky F."/>
            <person name="Degroeve S."/>
            <person name="Echeynie S."/>
            <person name="Cooke R."/>
            <person name="Saeys Y."/>
            <person name="Wuyts J."/>
            <person name="Jabbari K."/>
            <person name="Bowler C."/>
            <person name="Panaud O."/>
            <person name="Piegu B."/>
            <person name="Ball S.G."/>
            <person name="Ral J.-P."/>
            <person name="Bouget F.-Y."/>
            <person name="Piganeau G."/>
            <person name="De Baets B."/>
            <person name="Picard A."/>
            <person name="Delseny M."/>
            <person name="Demaille J."/>
            <person name="Van de Peer Y."/>
            <person name="Moreau H."/>
        </authorList>
    </citation>
    <scope>NUCLEOTIDE SEQUENCE [LARGE SCALE GENOMIC DNA]</scope>
    <source>
        <strain evidence="3">OTTH 0595 / CCAP 157/2 / RCC745</strain>
    </source>
</reference>
<dbReference type="GeneID" id="9833926"/>
<dbReference type="PANTHER" id="PTHR21666">
    <property type="entry name" value="PEPTIDASE-RELATED"/>
    <property type="match status" value="1"/>
</dbReference>
<evidence type="ECO:0000313" key="2">
    <source>
        <dbReference type="EMBL" id="CAL51701.1"/>
    </source>
</evidence>
<name>Q01AU7_OSTTA</name>
<dbReference type="RefSeq" id="XP_003078821.1">
    <property type="nucleotide sequence ID" value="XM_003078773.1"/>
</dbReference>
<keyword evidence="3" id="KW-1185">Reference proteome</keyword>
<feature type="domain" description="M23ase beta-sheet core" evidence="1">
    <location>
        <begin position="246"/>
        <end position="321"/>
    </location>
</feature>
<dbReference type="Pfam" id="PF01551">
    <property type="entry name" value="Peptidase_M23"/>
    <property type="match status" value="1"/>
</dbReference>
<dbReference type="Proteomes" id="UP000009170">
    <property type="component" value="Unassembled WGS sequence"/>
</dbReference>
<dbReference type="STRING" id="70448.Q01AU7"/>
<dbReference type="CDD" id="cd12797">
    <property type="entry name" value="M23_peptidase"/>
    <property type="match status" value="1"/>
</dbReference>
<dbReference type="OrthoDB" id="204026at2759"/>
<sequence>MRPEPSGFVESAGDGCHICLDVARRKSSDWLLGSEAIDLDEYSDDIEFPDVAIDCEESESEPRISATNAQRGRDAESVRVAYVTVYDVQCVGRGGKVLKQGVTIDSRGTRSTVTTFVVLVPPRAMAHLCRLRLDGRDVREVRIDSDVRPWSMHPTPNDTHSRSVAFPLRGERFLCTQSEGGELTHFFSGNLHAVDFRCDEGTPVLAAGDGVVVDVRDSNTLTGIAVSNLFEWNSIVLRLDDADDSVSTRNAGAACSSTSNATDEKSVKYDVRGGDLFVEYVHIRAKSARVRKGDRVTRGQVICESGSVGFSPEPHLHFTAFRSSDDAAHTVRVLFQRNDGGELYLPRAGLAYNETVGECS</sequence>
<dbReference type="Gene3D" id="2.70.70.10">
    <property type="entry name" value="Glucose Permease (Domain IIA)"/>
    <property type="match status" value="1"/>
</dbReference>
<dbReference type="InterPro" id="IPR011055">
    <property type="entry name" value="Dup_hybrid_motif"/>
</dbReference>
<evidence type="ECO:0000259" key="1">
    <source>
        <dbReference type="Pfam" id="PF01551"/>
    </source>
</evidence>
<dbReference type="KEGG" id="ota:OT_ostta04g02870"/>
<dbReference type="InterPro" id="IPR050570">
    <property type="entry name" value="Cell_wall_metabolism_enzyme"/>
</dbReference>
<organism evidence="2 3">
    <name type="scientific">Ostreococcus tauri</name>
    <name type="common">Marine green alga</name>
    <dbReference type="NCBI Taxonomy" id="70448"/>
    <lineage>
        <taxon>Eukaryota</taxon>
        <taxon>Viridiplantae</taxon>
        <taxon>Chlorophyta</taxon>
        <taxon>Mamiellophyceae</taxon>
        <taxon>Mamiellales</taxon>
        <taxon>Bathycoccaceae</taxon>
        <taxon>Ostreococcus</taxon>
    </lineage>
</organism>
<dbReference type="SUPFAM" id="SSF51261">
    <property type="entry name" value="Duplicated hybrid motif"/>
    <property type="match status" value="1"/>
</dbReference>
<dbReference type="OMA" id="THFFAGN"/>
<proteinExistence type="predicted"/>
<dbReference type="EMBL" id="CAID01000004">
    <property type="protein sequence ID" value="CAL51701.1"/>
    <property type="molecule type" value="Genomic_DNA"/>
</dbReference>
<evidence type="ECO:0000313" key="3">
    <source>
        <dbReference type="Proteomes" id="UP000009170"/>
    </source>
</evidence>
<protein>
    <submittedName>
        <fullName evidence="2">Peptidase M23</fullName>
    </submittedName>
</protein>
<dbReference type="PANTHER" id="PTHR21666:SF290">
    <property type="entry name" value="PEPTIDASE M23 DOMAIN PROTEIN"/>
    <property type="match status" value="1"/>
</dbReference>
<dbReference type="GO" id="GO:0004222">
    <property type="term" value="F:metalloendopeptidase activity"/>
    <property type="evidence" value="ECO:0007669"/>
    <property type="project" value="TreeGrafter"/>
</dbReference>
<gene>
    <name evidence="2" type="ORF">OT_ostta04g02870</name>
</gene>